<dbReference type="RefSeq" id="WP_179217691.1">
    <property type="nucleotide sequence ID" value="NZ_CP067132.1"/>
</dbReference>
<name>A0A239PTP5_9RHOB</name>
<dbReference type="Gene3D" id="3.40.190.10">
    <property type="entry name" value="Periplasmic binding protein-like II"/>
    <property type="match status" value="2"/>
</dbReference>
<evidence type="ECO:0000256" key="2">
    <source>
        <dbReference type="ARBA" id="ARBA00010742"/>
    </source>
</evidence>
<keyword evidence="3 4" id="KW-0732">Signal</keyword>
<proteinExistence type="inferred from homology"/>
<accession>A0A239PTP5</accession>
<dbReference type="Proteomes" id="UP000198307">
    <property type="component" value="Unassembled WGS sequence"/>
</dbReference>
<evidence type="ECO:0000313" key="7">
    <source>
        <dbReference type="Proteomes" id="UP000198307"/>
    </source>
</evidence>
<comment type="similarity">
    <text evidence="2">Belongs to the bacterial solute-binding protein SsuA/TauA family.</text>
</comment>
<dbReference type="Pfam" id="PF09084">
    <property type="entry name" value="NMT1"/>
    <property type="match status" value="1"/>
</dbReference>
<evidence type="ECO:0000256" key="3">
    <source>
        <dbReference type="ARBA" id="ARBA00022729"/>
    </source>
</evidence>
<feature type="domain" description="SsuA/THI5-like" evidence="5">
    <location>
        <begin position="39"/>
        <end position="247"/>
    </location>
</feature>
<feature type="chain" id="PRO_5013145176" evidence="4">
    <location>
        <begin position="23"/>
        <end position="335"/>
    </location>
</feature>
<dbReference type="GO" id="GO:0042918">
    <property type="term" value="P:alkanesulfonate transmembrane transport"/>
    <property type="evidence" value="ECO:0007669"/>
    <property type="project" value="TreeGrafter"/>
</dbReference>
<gene>
    <name evidence="6" type="ORF">SAMN05444959_105143</name>
</gene>
<keyword evidence="7" id="KW-1185">Reference proteome</keyword>
<dbReference type="PANTHER" id="PTHR30024:SF47">
    <property type="entry name" value="TAURINE-BINDING PERIPLASMIC PROTEIN"/>
    <property type="match status" value="1"/>
</dbReference>
<dbReference type="PANTHER" id="PTHR30024">
    <property type="entry name" value="ALIPHATIC SULFONATES-BINDING PROTEIN-RELATED"/>
    <property type="match status" value="1"/>
</dbReference>
<dbReference type="InterPro" id="IPR015168">
    <property type="entry name" value="SsuA/THI5"/>
</dbReference>
<dbReference type="AlphaFoldDB" id="A0A239PTP5"/>
<evidence type="ECO:0000256" key="4">
    <source>
        <dbReference type="SAM" id="SignalP"/>
    </source>
</evidence>
<sequence length="335" mass="35886">MKIKNMILATASCALMAGAVWAQPVQLNLNSQPNETGFPLWLADHLGYFADNDLEVEITYFPNGGAALASGVSGDWQAGWTGGPPAISGWDKFKLISVGTMLKEDRNIKLIMRNDVLGDGTPADALRNTRIGTVPNSTWSQLLYACADHFGVAQGELEIVPLDPPVTRQSLLNGEIGAGTTAASADFDIVMDKENYTVVCDGQVAGTSIIVPLIVTSRFWGDDPDAAARFVEAVYRGNEYTREHPQETVELALEFFKDAGIEGTPETAAYAFGLRDFQTLDEAIADMESGATIDTLIASAEVLVAAGAYDEVPDLPAMRDSALPILQAAKALRQE</sequence>
<evidence type="ECO:0000256" key="1">
    <source>
        <dbReference type="ARBA" id="ARBA00004418"/>
    </source>
</evidence>
<dbReference type="SUPFAM" id="SSF53850">
    <property type="entry name" value="Periplasmic binding protein-like II"/>
    <property type="match status" value="1"/>
</dbReference>
<dbReference type="GO" id="GO:0042597">
    <property type="term" value="C:periplasmic space"/>
    <property type="evidence" value="ECO:0007669"/>
    <property type="project" value="UniProtKB-SubCell"/>
</dbReference>
<reference evidence="6 7" key="1">
    <citation type="submission" date="2017-07" db="EMBL/GenBank/DDBJ databases">
        <authorList>
            <person name="Sun Z.S."/>
            <person name="Albrecht U."/>
            <person name="Echele G."/>
            <person name="Lee C.C."/>
        </authorList>
    </citation>
    <scope>NUCLEOTIDE SEQUENCE [LARGE SCALE GENOMIC DNA]</scope>
    <source>
        <strain evidence="6 7">DSM 14827</strain>
    </source>
</reference>
<evidence type="ECO:0000259" key="5">
    <source>
        <dbReference type="Pfam" id="PF09084"/>
    </source>
</evidence>
<dbReference type="EMBL" id="FZQB01000005">
    <property type="protein sequence ID" value="SNT73669.1"/>
    <property type="molecule type" value="Genomic_DNA"/>
</dbReference>
<comment type="subcellular location">
    <subcellularLocation>
        <location evidence="1">Periplasm</location>
    </subcellularLocation>
</comment>
<evidence type="ECO:0000313" key="6">
    <source>
        <dbReference type="EMBL" id="SNT73669.1"/>
    </source>
</evidence>
<organism evidence="6 7">
    <name type="scientific">Paracoccus seriniphilus</name>
    <dbReference type="NCBI Taxonomy" id="184748"/>
    <lineage>
        <taxon>Bacteria</taxon>
        <taxon>Pseudomonadati</taxon>
        <taxon>Pseudomonadota</taxon>
        <taxon>Alphaproteobacteria</taxon>
        <taxon>Rhodobacterales</taxon>
        <taxon>Paracoccaceae</taxon>
        <taxon>Paracoccus</taxon>
    </lineage>
</organism>
<protein>
    <submittedName>
        <fullName evidence="6">ABC-type nitrate/sulfonate/bicarbonate transport system, substrate-binding protein</fullName>
    </submittedName>
</protein>
<feature type="signal peptide" evidence="4">
    <location>
        <begin position="1"/>
        <end position="22"/>
    </location>
</feature>